<name>A0AAP5MC56_9CYAN</name>
<dbReference type="InterPro" id="IPR042095">
    <property type="entry name" value="SUMF_sf"/>
</dbReference>
<evidence type="ECO:0000259" key="1">
    <source>
        <dbReference type="Pfam" id="PF03781"/>
    </source>
</evidence>
<dbReference type="Proteomes" id="UP000667802">
    <property type="component" value="Unassembled WGS sequence"/>
</dbReference>
<accession>A0AAP5MC56</accession>
<dbReference type="AlphaFoldDB" id="A0AAP5MC56"/>
<gene>
    <name evidence="2" type="ORF">G7B40_030135</name>
</gene>
<dbReference type="RefSeq" id="WP_208342696.1">
    <property type="nucleotide sequence ID" value="NZ_CAWQFN010000179.1"/>
</dbReference>
<protein>
    <submittedName>
        <fullName evidence="2">SUMF1/EgtB/PvdO family nonheme iron enzyme</fullName>
    </submittedName>
</protein>
<sequence length="79" mass="8944">MLRGGSWNNNPQNCRCAYRNRNNPDNDNNNIGFRVVFDVSPSALLCQNLCMGIHGVRQRRVQTCSCGVGDITRKSNLFR</sequence>
<comment type="caution">
    <text evidence="2">The sequence shown here is derived from an EMBL/GenBank/DDBJ whole genome shotgun (WGS) entry which is preliminary data.</text>
</comment>
<evidence type="ECO:0000313" key="2">
    <source>
        <dbReference type="EMBL" id="MDR9898787.1"/>
    </source>
</evidence>
<keyword evidence="3" id="KW-1185">Reference proteome</keyword>
<evidence type="ECO:0000313" key="3">
    <source>
        <dbReference type="Proteomes" id="UP000667802"/>
    </source>
</evidence>
<dbReference type="EMBL" id="JAALHA020000020">
    <property type="protein sequence ID" value="MDR9898787.1"/>
    <property type="molecule type" value="Genomic_DNA"/>
</dbReference>
<proteinExistence type="predicted"/>
<dbReference type="SUPFAM" id="SSF56436">
    <property type="entry name" value="C-type lectin-like"/>
    <property type="match status" value="1"/>
</dbReference>
<dbReference type="Pfam" id="PF03781">
    <property type="entry name" value="FGE-sulfatase"/>
    <property type="match status" value="1"/>
</dbReference>
<dbReference type="InterPro" id="IPR005532">
    <property type="entry name" value="SUMF_dom"/>
</dbReference>
<dbReference type="InterPro" id="IPR016187">
    <property type="entry name" value="CTDL_fold"/>
</dbReference>
<dbReference type="Gene3D" id="3.90.1580.10">
    <property type="entry name" value="paralog of FGE (formylglycine-generating enzyme)"/>
    <property type="match status" value="1"/>
</dbReference>
<reference evidence="3" key="1">
    <citation type="journal article" date="2021" name="Science">
        <title>Hunting the eagle killer: A cyanobacterial neurotoxin causes vacuolar myelinopathy.</title>
        <authorList>
            <person name="Breinlinger S."/>
            <person name="Phillips T.J."/>
            <person name="Haram B.N."/>
            <person name="Mares J."/>
            <person name="Martinez Yerena J.A."/>
            <person name="Hrouzek P."/>
            <person name="Sobotka R."/>
            <person name="Henderson W.M."/>
            <person name="Schmieder P."/>
            <person name="Williams S.M."/>
            <person name="Lauderdale J.D."/>
            <person name="Wilde H.D."/>
            <person name="Gerrin W."/>
            <person name="Kust A."/>
            <person name="Washington J.W."/>
            <person name="Wagner C."/>
            <person name="Geier B."/>
            <person name="Liebeke M."/>
            <person name="Enke H."/>
            <person name="Niedermeyer T.H.J."/>
            <person name="Wilde S.B."/>
        </authorList>
    </citation>
    <scope>NUCLEOTIDE SEQUENCE [LARGE SCALE GENOMIC DNA]</scope>
    <source>
        <strain evidence="3">Thurmond2011</strain>
    </source>
</reference>
<feature type="domain" description="Sulfatase-modifying factor enzyme-like" evidence="1">
    <location>
        <begin position="2"/>
        <end position="36"/>
    </location>
</feature>
<organism evidence="2 3">
    <name type="scientific">Aetokthonos hydrillicola Thurmond2011</name>
    <dbReference type="NCBI Taxonomy" id="2712845"/>
    <lineage>
        <taxon>Bacteria</taxon>
        <taxon>Bacillati</taxon>
        <taxon>Cyanobacteriota</taxon>
        <taxon>Cyanophyceae</taxon>
        <taxon>Nostocales</taxon>
        <taxon>Hapalosiphonaceae</taxon>
        <taxon>Aetokthonos</taxon>
    </lineage>
</organism>